<evidence type="ECO:0000259" key="12">
    <source>
        <dbReference type="PROSITE" id="PS50109"/>
    </source>
</evidence>
<dbReference type="InterPro" id="IPR003661">
    <property type="entry name" value="HisK_dim/P_dom"/>
</dbReference>
<dbReference type="Gene3D" id="3.30.565.10">
    <property type="entry name" value="Histidine kinase-like ATPase, C-terminal domain"/>
    <property type="match status" value="1"/>
</dbReference>
<dbReference type="SUPFAM" id="SSF47384">
    <property type="entry name" value="Homodimeric domain of signal transducing histidine kinase"/>
    <property type="match status" value="1"/>
</dbReference>
<keyword evidence="14" id="KW-1185">Reference proteome</keyword>
<evidence type="ECO:0000256" key="6">
    <source>
        <dbReference type="ARBA" id="ARBA00022741"/>
    </source>
</evidence>
<feature type="transmembrane region" description="Helical" evidence="11">
    <location>
        <begin position="159"/>
        <end position="177"/>
    </location>
</feature>
<evidence type="ECO:0000256" key="4">
    <source>
        <dbReference type="ARBA" id="ARBA00022553"/>
    </source>
</evidence>
<keyword evidence="5" id="KW-0808">Transferase</keyword>
<dbReference type="EMBL" id="CP034437">
    <property type="protein sequence ID" value="AZN42579.1"/>
    <property type="molecule type" value="Genomic_DNA"/>
</dbReference>
<dbReference type="Gene3D" id="1.10.287.130">
    <property type="match status" value="1"/>
</dbReference>
<dbReference type="SMART" id="SM00388">
    <property type="entry name" value="HisKA"/>
    <property type="match status" value="1"/>
</dbReference>
<evidence type="ECO:0000256" key="7">
    <source>
        <dbReference type="ARBA" id="ARBA00022777"/>
    </source>
</evidence>
<dbReference type="SMART" id="SM00387">
    <property type="entry name" value="HATPase_c"/>
    <property type="match status" value="1"/>
</dbReference>
<evidence type="ECO:0000256" key="9">
    <source>
        <dbReference type="ARBA" id="ARBA00023012"/>
    </source>
</evidence>
<dbReference type="AlphaFoldDB" id="A0A3Q8X8H0"/>
<evidence type="ECO:0000256" key="3">
    <source>
        <dbReference type="ARBA" id="ARBA00012438"/>
    </source>
</evidence>
<keyword evidence="11" id="KW-0812">Transmembrane</keyword>
<evidence type="ECO:0000313" key="13">
    <source>
        <dbReference type="EMBL" id="AZN42579.1"/>
    </source>
</evidence>
<dbReference type="Proteomes" id="UP000272528">
    <property type="component" value="Chromosome"/>
</dbReference>
<dbReference type="CDD" id="cd00075">
    <property type="entry name" value="HATPase"/>
    <property type="match status" value="1"/>
</dbReference>
<reference evidence="14" key="1">
    <citation type="submission" date="2018-12" db="EMBL/GenBank/DDBJ databases">
        <title>Genome sequence of Peanibacillus sp.</title>
        <authorList>
            <person name="Subramani G."/>
            <person name="Srinivasan S."/>
            <person name="Kim M.K."/>
        </authorList>
    </citation>
    <scope>NUCLEOTIDE SEQUENCE [LARGE SCALE GENOMIC DNA]</scope>
    <source>
        <strain evidence="14">18JY67-1</strain>
    </source>
</reference>
<keyword evidence="8" id="KW-0067">ATP-binding</keyword>
<dbReference type="PROSITE" id="PS50109">
    <property type="entry name" value="HIS_KIN"/>
    <property type="match status" value="1"/>
</dbReference>
<dbReference type="GO" id="GO:0000155">
    <property type="term" value="F:phosphorelay sensor kinase activity"/>
    <property type="evidence" value="ECO:0007669"/>
    <property type="project" value="InterPro"/>
</dbReference>
<dbReference type="PANTHER" id="PTHR45453">
    <property type="entry name" value="PHOSPHATE REGULON SENSOR PROTEIN PHOR"/>
    <property type="match status" value="1"/>
</dbReference>
<dbReference type="CDD" id="cd00082">
    <property type="entry name" value="HisKA"/>
    <property type="match status" value="1"/>
</dbReference>
<feature type="domain" description="Histidine kinase" evidence="12">
    <location>
        <begin position="202"/>
        <end position="416"/>
    </location>
</feature>
<dbReference type="FunFam" id="3.30.565.10:FF:000006">
    <property type="entry name" value="Sensor histidine kinase WalK"/>
    <property type="match status" value="1"/>
</dbReference>
<evidence type="ECO:0000313" key="14">
    <source>
        <dbReference type="Proteomes" id="UP000272528"/>
    </source>
</evidence>
<keyword evidence="4" id="KW-0597">Phosphoprotein</keyword>
<dbReference type="InterPro" id="IPR050351">
    <property type="entry name" value="BphY/WalK/GraS-like"/>
</dbReference>
<dbReference type="OrthoDB" id="9813151at2"/>
<name>A0A3Q8X8H0_9BACL</name>
<keyword evidence="10 11" id="KW-0472">Membrane</keyword>
<dbReference type="InterPro" id="IPR036890">
    <property type="entry name" value="HATPase_C_sf"/>
</dbReference>
<keyword evidence="7 13" id="KW-0418">Kinase</keyword>
<accession>A0A3Q8X8H0</accession>
<evidence type="ECO:0000256" key="8">
    <source>
        <dbReference type="ARBA" id="ARBA00022840"/>
    </source>
</evidence>
<dbReference type="PANTHER" id="PTHR45453:SF1">
    <property type="entry name" value="PHOSPHATE REGULON SENSOR PROTEIN PHOR"/>
    <property type="match status" value="1"/>
</dbReference>
<dbReference type="GO" id="GO:0016036">
    <property type="term" value="P:cellular response to phosphate starvation"/>
    <property type="evidence" value="ECO:0007669"/>
    <property type="project" value="TreeGrafter"/>
</dbReference>
<dbReference type="GO" id="GO:0005524">
    <property type="term" value="F:ATP binding"/>
    <property type="evidence" value="ECO:0007669"/>
    <property type="project" value="UniProtKB-KW"/>
</dbReference>
<evidence type="ECO:0000256" key="5">
    <source>
        <dbReference type="ARBA" id="ARBA00022679"/>
    </source>
</evidence>
<dbReference type="Pfam" id="PF00512">
    <property type="entry name" value="HisKA"/>
    <property type="match status" value="1"/>
</dbReference>
<comment type="catalytic activity">
    <reaction evidence="1">
        <text>ATP + protein L-histidine = ADP + protein N-phospho-L-histidine.</text>
        <dbReference type="EC" id="2.7.13.3"/>
    </reaction>
</comment>
<evidence type="ECO:0000256" key="1">
    <source>
        <dbReference type="ARBA" id="ARBA00000085"/>
    </source>
</evidence>
<dbReference type="KEGG" id="palb:EJC50_24975"/>
<dbReference type="Pfam" id="PF02518">
    <property type="entry name" value="HATPase_c"/>
    <property type="match status" value="1"/>
</dbReference>
<evidence type="ECO:0000256" key="11">
    <source>
        <dbReference type="SAM" id="Phobius"/>
    </source>
</evidence>
<keyword evidence="11" id="KW-1133">Transmembrane helix</keyword>
<proteinExistence type="predicted"/>
<dbReference type="PRINTS" id="PR00344">
    <property type="entry name" value="BCTRLSENSOR"/>
</dbReference>
<evidence type="ECO:0000256" key="10">
    <source>
        <dbReference type="ARBA" id="ARBA00023136"/>
    </source>
</evidence>
<dbReference type="FunFam" id="1.10.287.130:FF:000001">
    <property type="entry name" value="Two-component sensor histidine kinase"/>
    <property type="match status" value="1"/>
</dbReference>
<dbReference type="InterPro" id="IPR004358">
    <property type="entry name" value="Sig_transdc_His_kin-like_C"/>
</dbReference>
<keyword evidence="9" id="KW-0902">Two-component regulatory system</keyword>
<keyword evidence="6" id="KW-0547">Nucleotide-binding</keyword>
<dbReference type="EC" id="2.7.13.3" evidence="3"/>
<dbReference type="GO" id="GO:0004721">
    <property type="term" value="F:phosphoprotein phosphatase activity"/>
    <property type="evidence" value="ECO:0007669"/>
    <property type="project" value="TreeGrafter"/>
</dbReference>
<dbReference type="InterPro" id="IPR036097">
    <property type="entry name" value="HisK_dim/P_sf"/>
</dbReference>
<dbReference type="InterPro" id="IPR005467">
    <property type="entry name" value="His_kinase_dom"/>
</dbReference>
<gene>
    <name evidence="13" type="ORF">EJC50_24975</name>
</gene>
<dbReference type="GO" id="GO:0005886">
    <property type="term" value="C:plasma membrane"/>
    <property type="evidence" value="ECO:0007669"/>
    <property type="project" value="UniProtKB-SubCell"/>
</dbReference>
<dbReference type="RefSeq" id="WP_126018424.1">
    <property type="nucleotide sequence ID" value="NZ_CP034437.1"/>
</dbReference>
<dbReference type="SUPFAM" id="SSF55874">
    <property type="entry name" value="ATPase domain of HSP90 chaperone/DNA topoisomerase II/histidine kinase"/>
    <property type="match status" value="1"/>
</dbReference>
<evidence type="ECO:0000256" key="2">
    <source>
        <dbReference type="ARBA" id="ARBA00004651"/>
    </source>
</evidence>
<dbReference type="InterPro" id="IPR003594">
    <property type="entry name" value="HATPase_dom"/>
</dbReference>
<protein>
    <recommendedName>
        <fullName evidence="3">histidine kinase</fullName>
        <ecNumber evidence="3">2.7.13.3</ecNumber>
    </recommendedName>
</protein>
<comment type="subcellular location">
    <subcellularLocation>
        <location evidence="2">Cell membrane</location>
        <topology evidence="2">Multi-pass membrane protein</topology>
    </subcellularLocation>
</comment>
<sequence>MFNKLRNRFLLMNMIIISLIMLAAFGTIYAFTYRNVQNDIHMDIRRMADVGKMNGGGGGGPKGDHPMPDGNFPKDFREPSLSFSIRADKDWNITHTESRFELDNDLYATSVKKAEANPVEFGQFTTDGSRWAYTVASVPSGYVIYYMDVTPQHSILTTMTYTFSLVAVIMLGVIYLASRYFAGRSIAPVKEAFEKQKRFIADASHELKTPLAVINTNADVLLANSEDTINEQVKWLHHIKSETERMKTLTNDLLYLTQMDDARERMIQVPFDFSEAVESVILTMEAVVFEKELNLEYDIEPNLSVTGNCEQMKQVVMILLDNAIKYSNPSGSIHLALKRQQGHIQLSMANTGPGIPADQIDKIFDRFYRGDASRTRKNGGYGLGLAIAKSIVEQHRGKIHAKSIPGEKTTFYVQLG</sequence>
<organism evidence="13 14">
    <name type="scientific">Paenibacillus albus</name>
    <dbReference type="NCBI Taxonomy" id="2495582"/>
    <lineage>
        <taxon>Bacteria</taxon>
        <taxon>Bacillati</taxon>
        <taxon>Bacillota</taxon>
        <taxon>Bacilli</taxon>
        <taxon>Bacillales</taxon>
        <taxon>Paenibacillaceae</taxon>
        <taxon>Paenibacillus</taxon>
    </lineage>
</organism>